<comment type="caution">
    <text evidence="2">The sequence shown here is derived from an EMBL/GenBank/DDBJ whole genome shotgun (WGS) entry which is preliminary data.</text>
</comment>
<evidence type="ECO:0000256" key="1">
    <source>
        <dbReference type="SAM" id="MobiDB-lite"/>
    </source>
</evidence>
<name>A0A9Q3KS06_9BASI</name>
<feature type="non-terminal residue" evidence="2">
    <location>
        <position position="240"/>
    </location>
</feature>
<evidence type="ECO:0000313" key="3">
    <source>
        <dbReference type="Proteomes" id="UP000765509"/>
    </source>
</evidence>
<dbReference type="Proteomes" id="UP000765509">
    <property type="component" value="Unassembled WGS sequence"/>
</dbReference>
<keyword evidence="3" id="KW-1185">Reference proteome</keyword>
<dbReference type="EMBL" id="AVOT02117063">
    <property type="protein sequence ID" value="MBW0584155.1"/>
    <property type="molecule type" value="Genomic_DNA"/>
</dbReference>
<organism evidence="2 3">
    <name type="scientific">Austropuccinia psidii MF-1</name>
    <dbReference type="NCBI Taxonomy" id="1389203"/>
    <lineage>
        <taxon>Eukaryota</taxon>
        <taxon>Fungi</taxon>
        <taxon>Dikarya</taxon>
        <taxon>Basidiomycota</taxon>
        <taxon>Pucciniomycotina</taxon>
        <taxon>Pucciniomycetes</taxon>
        <taxon>Pucciniales</taxon>
        <taxon>Sphaerophragmiaceae</taxon>
        <taxon>Austropuccinia</taxon>
    </lineage>
</organism>
<evidence type="ECO:0000313" key="2">
    <source>
        <dbReference type="EMBL" id="MBW0584155.1"/>
    </source>
</evidence>
<reference evidence="2" key="1">
    <citation type="submission" date="2021-03" db="EMBL/GenBank/DDBJ databases">
        <title>Draft genome sequence of rust myrtle Austropuccinia psidii MF-1, a brazilian biotype.</title>
        <authorList>
            <person name="Quecine M.C."/>
            <person name="Pachon D.M.R."/>
            <person name="Bonatelli M.L."/>
            <person name="Correr F.H."/>
            <person name="Franceschini L.M."/>
            <person name="Leite T.F."/>
            <person name="Margarido G.R.A."/>
            <person name="Almeida C.A."/>
            <person name="Ferrarezi J.A."/>
            <person name="Labate C.A."/>
        </authorList>
    </citation>
    <scope>NUCLEOTIDE SEQUENCE</scope>
    <source>
        <strain evidence="2">MF-1</strain>
    </source>
</reference>
<dbReference type="OrthoDB" id="428159at2759"/>
<proteinExistence type="predicted"/>
<gene>
    <name evidence="2" type="ORF">O181_123870</name>
</gene>
<feature type="region of interest" description="Disordered" evidence="1">
    <location>
        <begin position="132"/>
        <end position="151"/>
    </location>
</feature>
<accession>A0A9Q3KS06</accession>
<sequence length="240" mass="27045">NFNPNQPNVGIWGCDIKLKLVSYLDDQSTYIQPAEDLALAIGSIFLCRNLKLKRGALDKFRLPIDVVKGSIGRLVLTVLGTVLGSRPVKAAIDNIYLLAIPSSKKKFDPEDDERRKQATQMEKLENSKLLLSSTAGTPGNTSTEEAEKNESHREFLRFHPGDPSVTENKARALWSFAIAMTKHEVHQRAYKWTWDCFCQRRDDCKLYISLFQAAQLGTLGRFRKKAYLSITPTMQKALVG</sequence>
<protein>
    <submittedName>
        <fullName evidence="2">Uncharacterized protein</fullName>
    </submittedName>
</protein>
<feature type="compositionally biased region" description="Polar residues" evidence="1">
    <location>
        <begin position="134"/>
        <end position="143"/>
    </location>
</feature>
<dbReference type="AlphaFoldDB" id="A0A9Q3KS06"/>